<keyword evidence="1" id="KW-0808">Transferase</keyword>
<keyword evidence="3" id="KW-0489">Methyltransferase</keyword>
<organism evidence="3 4">
    <name type="scientific">Aquibacillus salsiterrae</name>
    <dbReference type="NCBI Taxonomy" id="2950439"/>
    <lineage>
        <taxon>Bacteria</taxon>
        <taxon>Bacillati</taxon>
        <taxon>Bacillota</taxon>
        <taxon>Bacilli</taxon>
        <taxon>Bacillales</taxon>
        <taxon>Bacillaceae</taxon>
        <taxon>Aquibacillus</taxon>
    </lineage>
</organism>
<evidence type="ECO:0000256" key="1">
    <source>
        <dbReference type="ARBA" id="ARBA00022679"/>
    </source>
</evidence>
<dbReference type="GO" id="GO:0008757">
    <property type="term" value="F:S-adenosylmethionine-dependent methyltransferase activity"/>
    <property type="evidence" value="ECO:0007669"/>
    <property type="project" value="InterPro"/>
</dbReference>
<dbReference type="InterPro" id="IPR050447">
    <property type="entry name" value="Erg6_SMT_methyltransf"/>
</dbReference>
<dbReference type="InterPro" id="IPR013216">
    <property type="entry name" value="Methyltransf_11"/>
</dbReference>
<dbReference type="SUPFAM" id="SSF53335">
    <property type="entry name" value="S-adenosyl-L-methionine-dependent methyltransferases"/>
    <property type="match status" value="1"/>
</dbReference>
<dbReference type="CDD" id="cd02440">
    <property type="entry name" value="AdoMet_MTases"/>
    <property type="match status" value="1"/>
</dbReference>
<dbReference type="AlphaFoldDB" id="A0A9X3WH68"/>
<sequence>MSITYTQLLARLGINGAHPGSLAMTKKMLAGITIRPTTKIVDVGCGTGQTVAYLVQTYPCHVTGLDCNQSMVDKAKKRMIAHNLSANILLGEAENLPFDDQSQDILLSESVTSFTNIDETLSEYSRVLKPNGLLIMNEMTNSGHLQQAEKDELINYYEVTAILTRTQWQQKLSDHHFLINYQEKVNPHMGSPIDLTSKALLDESLVKKLTEHYYLTEKYANRLSSTLFICTKQGGPLNDHHPNK</sequence>
<dbReference type="Proteomes" id="UP001145069">
    <property type="component" value="Unassembled WGS sequence"/>
</dbReference>
<reference evidence="3" key="1">
    <citation type="submission" date="2022-06" db="EMBL/GenBank/DDBJ databases">
        <title>Aquibacillus sp. a new bacterium isolated from soil saline samples.</title>
        <authorList>
            <person name="Galisteo C."/>
            <person name="De La Haba R."/>
            <person name="Sanchez-Porro C."/>
            <person name="Ventosa A."/>
        </authorList>
    </citation>
    <scope>NUCLEOTIDE SEQUENCE</scope>
    <source>
        <strain evidence="3">3ASR75-54</strain>
    </source>
</reference>
<proteinExistence type="predicted"/>
<dbReference type="EMBL" id="JAMQKC010000005">
    <property type="protein sequence ID" value="MDC3416956.1"/>
    <property type="molecule type" value="Genomic_DNA"/>
</dbReference>
<dbReference type="InterPro" id="IPR029063">
    <property type="entry name" value="SAM-dependent_MTases_sf"/>
</dbReference>
<comment type="caution">
    <text evidence="3">The sequence shown here is derived from an EMBL/GenBank/DDBJ whole genome shotgun (WGS) entry which is preliminary data.</text>
</comment>
<gene>
    <name evidence="3" type="ORF">NC799_08475</name>
</gene>
<dbReference type="GO" id="GO:0032259">
    <property type="term" value="P:methylation"/>
    <property type="evidence" value="ECO:0007669"/>
    <property type="project" value="UniProtKB-KW"/>
</dbReference>
<name>A0A9X3WH68_9BACI</name>
<keyword evidence="4" id="KW-1185">Reference proteome</keyword>
<dbReference type="PANTHER" id="PTHR44068:SF11">
    <property type="entry name" value="GERANYL DIPHOSPHATE 2-C-METHYLTRANSFERASE"/>
    <property type="match status" value="1"/>
</dbReference>
<evidence type="ECO:0000313" key="3">
    <source>
        <dbReference type="EMBL" id="MDC3416956.1"/>
    </source>
</evidence>
<dbReference type="PANTHER" id="PTHR44068">
    <property type="entry name" value="ZGC:194242"/>
    <property type="match status" value="1"/>
</dbReference>
<dbReference type="Gene3D" id="3.40.50.150">
    <property type="entry name" value="Vaccinia Virus protein VP39"/>
    <property type="match status" value="1"/>
</dbReference>
<protein>
    <submittedName>
        <fullName evidence="3">Methyltransferase domain-containing protein</fullName>
    </submittedName>
</protein>
<evidence type="ECO:0000259" key="2">
    <source>
        <dbReference type="Pfam" id="PF08241"/>
    </source>
</evidence>
<feature type="domain" description="Methyltransferase type 11" evidence="2">
    <location>
        <begin position="41"/>
        <end position="136"/>
    </location>
</feature>
<accession>A0A9X3WH68</accession>
<evidence type="ECO:0000313" key="4">
    <source>
        <dbReference type="Proteomes" id="UP001145069"/>
    </source>
</evidence>
<dbReference type="RefSeq" id="WP_272445993.1">
    <property type="nucleotide sequence ID" value="NZ_JAMQKC010000005.1"/>
</dbReference>
<dbReference type="Pfam" id="PF08241">
    <property type="entry name" value="Methyltransf_11"/>
    <property type="match status" value="1"/>
</dbReference>